<keyword evidence="7" id="KW-0443">Lipid metabolism</keyword>
<dbReference type="EMBL" id="JAIWYP010000004">
    <property type="protein sequence ID" value="KAH3835813.1"/>
    <property type="molecule type" value="Genomic_DNA"/>
</dbReference>
<dbReference type="InterPro" id="IPR000907">
    <property type="entry name" value="LipOase"/>
</dbReference>
<feature type="site" description="Essential for stabilizing binding to COTL1" evidence="10">
    <location>
        <position position="461"/>
    </location>
</feature>
<keyword evidence="3" id="KW-0963">Cytoplasm</keyword>
<evidence type="ECO:0000256" key="11">
    <source>
        <dbReference type="PROSITE-ProRule" id="PRU00152"/>
    </source>
</evidence>
<evidence type="ECO:0000313" key="16">
    <source>
        <dbReference type="Proteomes" id="UP000828390"/>
    </source>
</evidence>
<protein>
    <submittedName>
        <fullName evidence="15">Uncharacterized protein</fullName>
    </submittedName>
</protein>
<feature type="region of interest" description="Disordered" evidence="12">
    <location>
        <begin position="1"/>
        <end position="32"/>
    </location>
</feature>
<evidence type="ECO:0000313" key="15">
    <source>
        <dbReference type="EMBL" id="KAH3835813.1"/>
    </source>
</evidence>
<evidence type="ECO:0000256" key="3">
    <source>
        <dbReference type="ARBA" id="ARBA00022490"/>
    </source>
</evidence>
<reference evidence="15" key="1">
    <citation type="journal article" date="2019" name="bioRxiv">
        <title>The Genome of the Zebra Mussel, Dreissena polymorpha: A Resource for Invasive Species Research.</title>
        <authorList>
            <person name="McCartney M.A."/>
            <person name="Auch B."/>
            <person name="Kono T."/>
            <person name="Mallez S."/>
            <person name="Zhang Y."/>
            <person name="Obille A."/>
            <person name="Becker A."/>
            <person name="Abrahante J.E."/>
            <person name="Garbe J."/>
            <person name="Badalamenti J.P."/>
            <person name="Herman A."/>
            <person name="Mangelson H."/>
            <person name="Liachko I."/>
            <person name="Sullivan S."/>
            <person name="Sone E.D."/>
            <person name="Koren S."/>
            <person name="Silverstein K.A.T."/>
            <person name="Beckman K.B."/>
            <person name="Gohl D.M."/>
        </authorList>
    </citation>
    <scope>NUCLEOTIDE SEQUENCE</scope>
    <source>
        <strain evidence="15">Duluth1</strain>
        <tissue evidence="15">Whole animal</tissue>
    </source>
</reference>
<dbReference type="SUPFAM" id="SSF48484">
    <property type="entry name" value="Lipoxigenase"/>
    <property type="match status" value="1"/>
</dbReference>
<dbReference type="PRINTS" id="PR00087">
    <property type="entry name" value="LIPOXYGENASE"/>
</dbReference>
<dbReference type="Gene3D" id="1.20.245.10">
    <property type="entry name" value="Lipoxygenase-1, Domain 5"/>
    <property type="match status" value="1"/>
</dbReference>
<dbReference type="InterPro" id="IPR036392">
    <property type="entry name" value="PLAT/LH2_dom_sf"/>
</dbReference>
<feature type="binding site" evidence="8">
    <location>
        <position position="729"/>
    </location>
    <ligand>
        <name>Fe cation</name>
        <dbReference type="ChEBI" id="CHEBI:24875"/>
        <note>catalytic</note>
    </ligand>
</feature>
<feature type="domain" description="Lipoxygenase" evidence="14">
    <location>
        <begin position="473"/>
        <end position="1032"/>
    </location>
</feature>
<comment type="caution">
    <text evidence="15">The sequence shown here is derived from an EMBL/GenBank/DDBJ whole genome shotgun (WGS) entry which is preliminary data.</text>
</comment>
<keyword evidence="8" id="KW-0408">Iron</keyword>
<evidence type="ECO:0000256" key="9">
    <source>
        <dbReference type="PIRSR" id="PIRSR601885-2"/>
    </source>
</evidence>
<dbReference type="Pfam" id="PF00305">
    <property type="entry name" value="Lipoxygenase"/>
    <property type="match status" value="1"/>
</dbReference>
<proteinExistence type="predicted"/>
<evidence type="ECO:0000256" key="5">
    <source>
        <dbReference type="ARBA" id="ARBA00022964"/>
    </source>
</evidence>
<dbReference type="Pfam" id="PF01477">
    <property type="entry name" value="PLAT"/>
    <property type="match status" value="1"/>
</dbReference>
<feature type="compositionally biased region" description="Basic and acidic residues" evidence="12">
    <location>
        <begin position="8"/>
        <end position="27"/>
    </location>
</feature>
<feature type="binding site" evidence="9">
    <location>
        <position position="395"/>
    </location>
    <ligand>
        <name>Ca(2+)</name>
        <dbReference type="ChEBI" id="CHEBI:29108"/>
        <label>1</label>
    </ligand>
</feature>
<gene>
    <name evidence="15" type="ORF">DPMN_109177</name>
</gene>
<dbReference type="PRINTS" id="PR00467">
    <property type="entry name" value="MAMLPOXGNASE"/>
</dbReference>
<keyword evidence="9" id="KW-0106">Calcium</keyword>
<dbReference type="InterPro" id="IPR013819">
    <property type="entry name" value="LipOase_C"/>
</dbReference>
<keyword evidence="6" id="KW-0560">Oxidoreductase</keyword>
<evidence type="ECO:0000256" key="12">
    <source>
        <dbReference type="SAM" id="MobiDB-lite"/>
    </source>
</evidence>
<feature type="binding site" evidence="8">
    <location>
        <position position="909"/>
    </location>
    <ligand>
        <name>Fe cation</name>
        <dbReference type="ChEBI" id="CHEBI:24875"/>
        <note>catalytic</note>
    </ligand>
</feature>
<evidence type="ECO:0000259" key="14">
    <source>
        <dbReference type="PROSITE" id="PS51393"/>
    </source>
</evidence>
<dbReference type="GO" id="GO:0005737">
    <property type="term" value="C:cytoplasm"/>
    <property type="evidence" value="ECO:0007669"/>
    <property type="project" value="UniProtKB-SubCell"/>
</dbReference>
<evidence type="ECO:0000256" key="4">
    <source>
        <dbReference type="ARBA" id="ARBA00022723"/>
    </source>
</evidence>
<keyword evidence="16" id="KW-1185">Reference proteome</keyword>
<evidence type="ECO:0000256" key="8">
    <source>
        <dbReference type="PIRSR" id="PIRSR601885-1"/>
    </source>
</evidence>
<dbReference type="PANTHER" id="PTHR11771">
    <property type="entry name" value="LIPOXYGENASE"/>
    <property type="match status" value="1"/>
</dbReference>
<organism evidence="15 16">
    <name type="scientific">Dreissena polymorpha</name>
    <name type="common">Zebra mussel</name>
    <name type="synonym">Mytilus polymorpha</name>
    <dbReference type="NCBI Taxonomy" id="45954"/>
    <lineage>
        <taxon>Eukaryota</taxon>
        <taxon>Metazoa</taxon>
        <taxon>Spiralia</taxon>
        <taxon>Lophotrochozoa</taxon>
        <taxon>Mollusca</taxon>
        <taxon>Bivalvia</taxon>
        <taxon>Autobranchia</taxon>
        <taxon>Heteroconchia</taxon>
        <taxon>Euheterodonta</taxon>
        <taxon>Imparidentia</taxon>
        <taxon>Neoheterodontei</taxon>
        <taxon>Myida</taxon>
        <taxon>Dreissenoidea</taxon>
        <taxon>Dreissenidae</taxon>
        <taxon>Dreissena</taxon>
    </lineage>
</organism>
<dbReference type="PROSITE" id="PS50095">
    <property type="entry name" value="PLAT"/>
    <property type="match status" value="1"/>
</dbReference>
<evidence type="ECO:0000256" key="6">
    <source>
        <dbReference type="ARBA" id="ARBA00023002"/>
    </source>
</evidence>
<evidence type="ECO:0000256" key="10">
    <source>
        <dbReference type="PIRSR" id="PIRSR601885-3"/>
    </source>
</evidence>
<comment type="cofactor">
    <cofactor evidence="8">
        <name>Fe cation</name>
        <dbReference type="ChEBI" id="CHEBI:24875"/>
    </cofactor>
    <text evidence="8">Binds 1 Fe cation per subunit.</text>
</comment>
<dbReference type="InterPro" id="IPR020835">
    <property type="entry name" value="Catalase_sf"/>
</dbReference>
<dbReference type="InterPro" id="IPR001885">
    <property type="entry name" value="LipOase_mml"/>
</dbReference>
<sequence>MMTSSQRWENHGYEIQRRITGREKDAGGRSPLTRQVSFAKRAAVQWYKMKWQLTGKADNTWGDELQGFAVVKEASPLGDAGLEFFEPGKVNQCRLKFFNMSRGDDASDDFRCAFLKFGDDETAGPFDLPFTTGRVSCYSTVEGLQDFCGALDGDEDAMRDWALKSPENYFALVDGLRRFPQCRTELDYYNHVTYRVEINGGRKLVRFRLHGGNDVIRRLATQQEQEEAWIIRRPDMELPADTYLTDRLLNVASENKTMKLQIQIREYDPPIGDPAQFWDEEAFPWRDLADLTLTYLVPKLLEERANYDFRTLPGGISVEIPQGGENYGSLVLIQEKVMTSTVRPKHPEGARNESKKTTTFLVHVETGDHLFSGTDAGVYIALYGTKGRTKRYLLDKLFHNDFERGSKESYYVDVPFIGDVIFVQVFLIGGTFTFARRWFLSNIVLFDLSTRRLLEIPCNSWINFKITLPTGEAMLAKDEKHFPRKLLRHIHLEESQRALKWAKTQPGYPGQIDCANYSMLPVDLQYNQERQLEKKKIILDVVLKLKLQKYTTMLSSCDSLAHFKTMASVVPQTKTMKAILENDKWRTDEEFGREVLDGVNPIMIRRCSKPLEEFPVTNEMVGNLLDRGLNLEEEMKAGHVYFIHYKHLSGVERRGGDQPRYVATPYLMLFVKSTGQLVPIAIQLEEVPGPGNPIWTPNDDPLGWLLAKTYVKSADSHYQTICGHLLQGHLFMEVFTLAILRQFPRSHPLYKLLVQYTRYTVASAQMGRDLLIHGEESVFQKILSIPGKEPDFMRNYFADFTIRQLIPVHDFKDRGVDDPNLLPNYHYRDDACSLWNKIVEKVNKILKIFYETNKDVAGDKELQYFVKDLRENGFNKGNGKSNGIPTAIETLEELVEFVAMIIFHSSAFHSALNFSQSDYFSFGPNYPSAMRRAPPSDKGPITEKDIVDTLPSQAEQAVAIAFSHYLSEPLSDEVYLGEFKDSYFTETSVREILDWYADEMGEISRQIYKRNEQLDVPYEYLLPEKIPKAAGQ</sequence>
<reference evidence="15" key="2">
    <citation type="submission" date="2020-11" db="EMBL/GenBank/DDBJ databases">
        <authorList>
            <person name="McCartney M.A."/>
            <person name="Auch B."/>
            <person name="Kono T."/>
            <person name="Mallez S."/>
            <person name="Becker A."/>
            <person name="Gohl D.M."/>
            <person name="Silverstein K.A.T."/>
            <person name="Koren S."/>
            <person name="Bechman K.B."/>
            <person name="Herman A."/>
            <person name="Abrahante J.E."/>
            <person name="Garbe J."/>
        </authorList>
    </citation>
    <scope>NUCLEOTIDE SEQUENCE</scope>
    <source>
        <strain evidence="15">Duluth1</strain>
        <tissue evidence="15">Whole animal</tissue>
    </source>
</reference>
<comment type="caution">
    <text evidence="11">Lacks conserved residue(s) required for the propagation of feature annotation.</text>
</comment>
<evidence type="ECO:0000259" key="13">
    <source>
        <dbReference type="PROSITE" id="PS50095"/>
    </source>
</evidence>
<dbReference type="PROSITE" id="PS51393">
    <property type="entry name" value="LIPOXYGENASE_3"/>
    <property type="match status" value="1"/>
</dbReference>
<dbReference type="AlphaFoldDB" id="A0A9D4QLQ9"/>
<feature type="domain" description="PLAT" evidence="13">
    <location>
        <begin position="358"/>
        <end position="476"/>
    </location>
</feature>
<feature type="binding site" evidence="8">
    <location>
        <position position="724"/>
    </location>
    <ligand>
        <name>Fe cation</name>
        <dbReference type="ChEBI" id="CHEBI:24875"/>
        <note>catalytic</note>
    </ligand>
</feature>
<evidence type="ECO:0000256" key="1">
    <source>
        <dbReference type="ARBA" id="ARBA00004496"/>
    </source>
</evidence>
<dbReference type="SUPFAM" id="SSF49723">
    <property type="entry name" value="Lipase/lipooxygenase domain (PLAT/LH2 domain)"/>
    <property type="match status" value="1"/>
</dbReference>
<evidence type="ECO:0000256" key="2">
    <source>
        <dbReference type="ARBA" id="ARBA00005189"/>
    </source>
</evidence>
<keyword evidence="5" id="KW-0223">Dioxygenase</keyword>
<accession>A0A9D4QLQ9</accession>
<comment type="subcellular location">
    <subcellularLocation>
        <location evidence="1">Cytoplasm</location>
    </subcellularLocation>
</comment>
<comment type="pathway">
    <text evidence="2">Lipid metabolism.</text>
</comment>
<keyword evidence="4 8" id="KW-0479">Metal-binding</keyword>
<dbReference type="SUPFAM" id="SSF56634">
    <property type="entry name" value="Heme-dependent catalase-like"/>
    <property type="match status" value="1"/>
</dbReference>
<dbReference type="InterPro" id="IPR001024">
    <property type="entry name" value="PLAT/LH2_dom"/>
</dbReference>
<name>A0A9D4QLQ9_DREPO</name>
<dbReference type="Proteomes" id="UP000828390">
    <property type="component" value="Unassembled WGS sequence"/>
</dbReference>
<dbReference type="GO" id="GO:0005506">
    <property type="term" value="F:iron ion binding"/>
    <property type="evidence" value="ECO:0007669"/>
    <property type="project" value="InterPro"/>
</dbReference>
<evidence type="ECO:0000256" key="7">
    <source>
        <dbReference type="ARBA" id="ARBA00023098"/>
    </source>
</evidence>
<dbReference type="GO" id="GO:0016702">
    <property type="term" value="F:oxidoreductase activity, acting on single donors with incorporation of molecular oxygen, incorporation of two atoms of oxygen"/>
    <property type="evidence" value="ECO:0007669"/>
    <property type="project" value="InterPro"/>
</dbReference>
<feature type="binding site" evidence="9">
    <location>
        <position position="373"/>
    </location>
    <ligand>
        <name>Ca(2+)</name>
        <dbReference type="ChEBI" id="CHEBI:29108"/>
        <label>1</label>
    </ligand>
</feature>
<dbReference type="GO" id="GO:0020037">
    <property type="term" value="F:heme binding"/>
    <property type="evidence" value="ECO:0007669"/>
    <property type="project" value="InterPro"/>
</dbReference>
<dbReference type="GO" id="GO:0034440">
    <property type="term" value="P:lipid oxidation"/>
    <property type="evidence" value="ECO:0007669"/>
    <property type="project" value="InterPro"/>
</dbReference>
<dbReference type="SMART" id="SM00308">
    <property type="entry name" value="LH2"/>
    <property type="match status" value="1"/>
</dbReference>
<dbReference type="Gene3D" id="2.40.180.10">
    <property type="entry name" value="Catalase core domain"/>
    <property type="match status" value="1"/>
</dbReference>
<dbReference type="Gene3D" id="3.10.450.60">
    <property type="match status" value="1"/>
</dbReference>
<dbReference type="OrthoDB" id="6051199at2759"/>
<dbReference type="InterPro" id="IPR036226">
    <property type="entry name" value="LipOase_C_sf"/>
</dbReference>